<name>A0A917E946_9HYPH</name>
<dbReference type="EMBL" id="BMIQ01000006">
    <property type="protein sequence ID" value="GGE15434.1"/>
    <property type="molecule type" value="Genomic_DNA"/>
</dbReference>
<feature type="transmembrane region" description="Helical" evidence="7">
    <location>
        <begin position="49"/>
        <end position="67"/>
    </location>
</feature>
<evidence type="ECO:0000313" key="9">
    <source>
        <dbReference type="EMBL" id="GGE15434.1"/>
    </source>
</evidence>
<dbReference type="Proteomes" id="UP000644699">
    <property type="component" value="Unassembled WGS sequence"/>
</dbReference>
<feature type="domain" description="ABC transmembrane type-1" evidence="8">
    <location>
        <begin position="91"/>
        <end position="275"/>
    </location>
</feature>
<dbReference type="GO" id="GO:0005886">
    <property type="term" value="C:plasma membrane"/>
    <property type="evidence" value="ECO:0007669"/>
    <property type="project" value="UniProtKB-SubCell"/>
</dbReference>
<dbReference type="InterPro" id="IPR035906">
    <property type="entry name" value="MetI-like_sf"/>
</dbReference>
<reference evidence="9" key="2">
    <citation type="submission" date="2020-09" db="EMBL/GenBank/DDBJ databases">
        <authorList>
            <person name="Sun Q."/>
            <person name="Zhou Y."/>
        </authorList>
    </citation>
    <scope>NUCLEOTIDE SEQUENCE</scope>
    <source>
        <strain evidence="9">CGMCC 1.15367</strain>
    </source>
</reference>
<evidence type="ECO:0000256" key="4">
    <source>
        <dbReference type="ARBA" id="ARBA00022692"/>
    </source>
</evidence>
<keyword evidence="6 7" id="KW-0472">Membrane</keyword>
<comment type="caution">
    <text evidence="9">The sequence shown here is derived from an EMBL/GenBank/DDBJ whole genome shotgun (WGS) entry which is preliminary data.</text>
</comment>
<dbReference type="Gene3D" id="1.10.3720.10">
    <property type="entry name" value="MetI-like"/>
    <property type="match status" value="1"/>
</dbReference>
<evidence type="ECO:0000256" key="5">
    <source>
        <dbReference type="ARBA" id="ARBA00022989"/>
    </source>
</evidence>
<keyword evidence="10" id="KW-1185">Reference proteome</keyword>
<organism evidence="9 10">
    <name type="scientific">Aureimonas endophytica</name>
    <dbReference type="NCBI Taxonomy" id="2027858"/>
    <lineage>
        <taxon>Bacteria</taxon>
        <taxon>Pseudomonadati</taxon>
        <taxon>Pseudomonadota</taxon>
        <taxon>Alphaproteobacteria</taxon>
        <taxon>Hyphomicrobiales</taxon>
        <taxon>Aurantimonadaceae</taxon>
        <taxon>Aureimonas</taxon>
    </lineage>
</organism>
<proteinExistence type="inferred from homology"/>
<feature type="transmembrane region" description="Helical" evidence="7">
    <location>
        <begin position="129"/>
        <end position="154"/>
    </location>
</feature>
<dbReference type="PROSITE" id="PS50928">
    <property type="entry name" value="ABC_TM1"/>
    <property type="match status" value="1"/>
</dbReference>
<feature type="transmembrane region" description="Helical" evidence="7">
    <location>
        <begin position="256"/>
        <end position="275"/>
    </location>
</feature>
<dbReference type="Pfam" id="PF00528">
    <property type="entry name" value="BPD_transp_1"/>
    <property type="match status" value="1"/>
</dbReference>
<feature type="transmembrane region" description="Helical" evidence="7">
    <location>
        <begin position="161"/>
        <end position="177"/>
    </location>
</feature>
<keyword evidence="2 7" id="KW-0813">Transport</keyword>
<keyword evidence="4 7" id="KW-0812">Transmembrane</keyword>
<dbReference type="InterPro" id="IPR000515">
    <property type="entry name" value="MetI-like"/>
</dbReference>
<accession>A0A917E946</accession>
<dbReference type="CDD" id="cd06261">
    <property type="entry name" value="TM_PBP2"/>
    <property type="match status" value="1"/>
</dbReference>
<comment type="similarity">
    <text evidence="7">Belongs to the binding-protein-dependent transport system permease family.</text>
</comment>
<evidence type="ECO:0000313" key="10">
    <source>
        <dbReference type="Proteomes" id="UP000644699"/>
    </source>
</evidence>
<dbReference type="GO" id="GO:0055085">
    <property type="term" value="P:transmembrane transport"/>
    <property type="evidence" value="ECO:0007669"/>
    <property type="project" value="InterPro"/>
</dbReference>
<evidence type="ECO:0000259" key="8">
    <source>
        <dbReference type="PROSITE" id="PS50928"/>
    </source>
</evidence>
<comment type="subcellular location">
    <subcellularLocation>
        <location evidence="1 7">Cell membrane</location>
        <topology evidence="1 7">Multi-pass membrane protein</topology>
    </subcellularLocation>
</comment>
<evidence type="ECO:0000256" key="1">
    <source>
        <dbReference type="ARBA" id="ARBA00004651"/>
    </source>
</evidence>
<gene>
    <name evidence="9" type="ORF">GCM10011390_38170</name>
</gene>
<evidence type="ECO:0000256" key="6">
    <source>
        <dbReference type="ARBA" id="ARBA00023136"/>
    </source>
</evidence>
<protein>
    <submittedName>
        <fullName evidence="9">ABC transporter permease</fullName>
    </submittedName>
</protein>
<evidence type="ECO:0000256" key="2">
    <source>
        <dbReference type="ARBA" id="ARBA00022448"/>
    </source>
</evidence>
<feature type="transmembrane region" description="Helical" evidence="7">
    <location>
        <begin position="224"/>
        <end position="244"/>
    </location>
</feature>
<feature type="transmembrane region" description="Helical" evidence="7">
    <location>
        <begin position="102"/>
        <end position="123"/>
    </location>
</feature>
<evidence type="ECO:0000256" key="7">
    <source>
        <dbReference type="RuleBase" id="RU363032"/>
    </source>
</evidence>
<reference evidence="9" key="1">
    <citation type="journal article" date="2014" name="Int. J. Syst. Evol. Microbiol.">
        <title>Complete genome sequence of Corynebacterium casei LMG S-19264T (=DSM 44701T), isolated from a smear-ripened cheese.</title>
        <authorList>
            <consortium name="US DOE Joint Genome Institute (JGI-PGF)"/>
            <person name="Walter F."/>
            <person name="Albersmeier A."/>
            <person name="Kalinowski J."/>
            <person name="Ruckert C."/>
        </authorList>
    </citation>
    <scope>NUCLEOTIDE SEQUENCE</scope>
    <source>
        <strain evidence="9">CGMCC 1.15367</strain>
    </source>
</reference>
<sequence length="290" mass="30401">MAGFPTLSAVSRRLAGDRRIATGRVPRRAGLAARGMRGLAPAFQVVGRTGRAVLAVLLLWQAAILVVRPPRFMLPSPLDVAATLLARHAFLLRETGTTLVEIALGLGCGAGAGLLLALATVALPRFGSLVWPLLLVIQAMPVFALAPLLVLWFGFGLASKVTMAALIIFFPVASAFADGLRRTDPDLLDATALTEATPFQALWHVRVPLALPALVTGLRVAAPLAPLGAVIGEWVGASGGLGFVMLQANARMQTDLVFAALAILATVTLLLRVLADALGRRLAPWAPETR</sequence>
<dbReference type="PANTHER" id="PTHR30151:SF20">
    <property type="entry name" value="ABC TRANSPORTER PERMEASE PROTEIN HI_0355-RELATED"/>
    <property type="match status" value="1"/>
</dbReference>
<keyword evidence="5 7" id="KW-1133">Transmembrane helix</keyword>
<dbReference type="AlphaFoldDB" id="A0A917E946"/>
<keyword evidence="3" id="KW-1003">Cell membrane</keyword>
<dbReference type="SUPFAM" id="SSF161098">
    <property type="entry name" value="MetI-like"/>
    <property type="match status" value="1"/>
</dbReference>
<dbReference type="PANTHER" id="PTHR30151">
    <property type="entry name" value="ALKANE SULFONATE ABC TRANSPORTER-RELATED, MEMBRANE SUBUNIT"/>
    <property type="match status" value="1"/>
</dbReference>
<evidence type="ECO:0000256" key="3">
    <source>
        <dbReference type="ARBA" id="ARBA00022475"/>
    </source>
</evidence>